<protein>
    <submittedName>
        <fullName evidence="6">Carbamoyl-phosphate synthase small subunit</fullName>
    </submittedName>
</protein>
<proteinExistence type="predicted"/>
<reference evidence="6" key="1">
    <citation type="submission" date="2020-11" db="EMBL/GenBank/DDBJ databases">
        <title>Azospira inquinata sp. nov.</title>
        <authorList>
            <person name="Moe W.M."/>
            <person name="Mikes M.C."/>
        </authorList>
    </citation>
    <scope>NUCLEOTIDE SEQUENCE</scope>
    <source>
        <strain evidence="6">Azo-3</strain>
    </source>
</reference>
<organism evidence="6 7">
    <name type="scientific">Azospira inquinata</name>
    <dbReference type="NCBI Taxonomy" id="2785627"/>
    <lineage>
        <taxon>Bacteria</taxon>
        <taxon>Pseudomonadati</taxon>
        <taxon>Pseudomonadota</taxon>
        <taxon>Betaproteobacteria</taxon>
        <taxon>Rhodocyclales</taxon>
        <taxon>Rhodocyclaceae</taxon>
        <taxon>Azospira</taxon>
    </lineage>
</organism>
<dbReference type="InterPro" id="IPR011761">
    <property type="entry name" value="ATP-grasp"/>
</dbReference>
<keyword evidence="7" id="KW-1185">Reference proteome</keyword>
<evidence type="ECO:0000256" key="4">
    <source>
        <dbReference type="PROSITE-ProRule" id="PRU00409"/>
    </source>
</evidence>
<sequence length="396" mass="43731">MAKPKVLLVGTSFSAAPLYFALQRQGYGVEFCGANEHDPCTNYGAPWHRLDYADKDALLELVRREKYDRICPSCNDYAYLAASHVANTLGLPGFDTLDTTTLLANKARFREFMEANDLPAPRARLAREGQMPDLTGLRAPYLIKPTDSFSGRGVTRLEAANQAQGAIAHALAASRQGEALVEEFVSGSLHSHSAFIRDGHIYLDFFVDEFCQAYPYQVDCSNYPSRLPEGLRDKVRDCMGRVVTLLGLCDGLLHTQFIADGDRCQIIECMRRCPGDLYYHLINRGCGADYLAHYVAGFTGDPAPMPPLGPERFWARHTLSLTHPAVVWSVQSKIPSNNVQFYPLSISGAGVSPAPYDKVGILFAEFADAPSLFRITQNLGQYVQLDTTETDHAPVP</sequence>
<dbReference type="RefSeq" id="WP_216129012.1">
    <property type="nucleotide sequence ID" value="NZ_CP064782.1"/>
</dbReference>
<keyword evidence="2 4" id="KW-0547">Nucleotide-binding</keyword>
<keyword evidence="1" id="KW-0436">Ligase</keyword>
<dbReference type="GO" id="GO:0016874">
    <property type="term" value="F:ligase activity"/>
    <property type="evidence" value="ECO:0007669"/>
    <property type="project" value="UniProtKB-KW"/>
</dbReference>
<keyword evidence="3 4" id="KW-0067">ATP-binding</keyword>
<evidence type="ECO:0000256" key="2">
    <source>
        <dbReference type="ARBA" id="ARBA00022741"/>
    </source>
</evidence>
<dbReference type="GO" id="GO:0046872">
    <property type="term" value="F:metal ion binding"/>
    <property type="evidence" value="ECO:0007669"/>
    <property type="project" value="InterPro"/>
</dbReference>
<dbReference type="Proteomes" id="UP000683428">
    <property type="component" value="Chromosome"/>
</dbReference>
<evidence type="ECO:0000313" key="7">
    <source>
        <dbReference type="Proteomes" id="UP000683428"/>
    </source>
</evidence>
<dbReference type="AlphaFoldDB" id="A0A975SLB9"/>
<dbReference type="PANTHER" id="PTHR43585:SF2">
    <property type="entry name" value="ATP-GRASP ENZYME FSQD"/>
    <property type="match status" value="1"/>
</dbReference>
<dbReference type="PROSITE" id="PS50975">
    <property type="entry name" value="ATP_GRASP"/>
    <property type="match status" value="1"/>
</dbReference>
<dbReference type="InterPro" id="IPR052032">
    <property type="entry name" value="ATP-dep_AA_Ligase"/>
</dbReference>
<evidence type="ECO:0000259" key="5">
    <source>
        <dbReference type="PROSITE" id="PS50975"/>
    </source>
</evidence>
<name>A0A975SLB9_9RHOO</name>
<evidence type="ECO:0000313" key="6">
    <source>
        <dbReference type="EMBL" id="QWT48442.1"/>
    </source>
</evidence>
<feature type="domain" description="ATP-grasp" evidence="5">
    <location>
        <begin position="110"/>
        <end position="299"/>
    </location>
</feature>
<dbReference type="EMBL" id="CP064782">
    <property type="protein sequence ID" value="QWT48442.1"/>
    <property type="molecule type" value="Genomic_DNA"/>
</dbReference>
<evidence type="ECO:0000256" key="1">
    <source>
        <dbReference type="ARBA" id="ARBA00022598"/>
    </source>
</evidence>
<dbReference type="GO" id="GO:0005524">
    <property type="term" value="F:ATP binding"/>
    <property type="evidence" value="ECO:0007669"/>
    <property type="project" value="UniProtKB-UniRule"/>
</dbReference>
<evidence type="ECO:0000256" key="3">
    <source>
        <dbReference type="ARBA" id="ARBA00022840"/>
    </source>
</evidence>
<dbReference type="PANTHER" id="PTHR43585">
    <property type="entry name" value="FUMIPYRROLE BIOSYNTHESIS PROTEIN C"/>
    <property type="match status" value="1"/>
</dbReference>
<accession>A0A975SLB9</accession>
<dbReference type="KEGG" id="aiq:Azoinq_11325"/>
<gene>
    <name evidence="6" type="ORF">Azoinq_11325</name>
</gene>